<dbReference type="RefSeq" id="WP_002582901.1">
    <property type="nucleotide sequence ID" value="NZ_CACRTU010000010.1"/>
</dbReference>
<accession>A0A6N3AUM3</accession>
<reference evidence="1" key="1">
    <citation type="submission" date="2019-11" db="EMBL/GenBank/DDBJ databases">
        <authorList>
            <person name="Feng L."/>
        </authorList>
    </citation>
    <scope>NUCLEOTIDE SEQUENCE</scope>
    <source>
        <strain evidence="1">CButyricumLFYP62</strain>
    </source>
</reference>
<dbReference type="EMBL" id="CACRTU010000010">
    <property type="protein sequence ID" value="VYT94613.1"/>
    <property type="molecule type" value="Genomic_DNA"/>
</dbReference>
<sequence>MNIKELKEQLLQGTFYYYKDVLLIHAKVKNICELTSCLHIDFEGGAVDVAADKIKPIKRPGNIVEKFAFCYILKSYDNECIGYIGQIEDK</sequence>
<name>A0A6N3AUM3_CLOBU</name>
<protein>
    <submittedName>
        <fullName evidence="1">Uncharacterized protein</fullName>
    </submittedName>
</protein>
<evidence type="ECO:0000313" key="1">
    <source>
        <dbReference type="EMBL" id="VYT94613.1"/>
    </source>
</evidence>
<proteinExistence type="predicted"/>
<dbReference type="AlphaFoldDB" id="A0A6N3AUM3"/>
<organism evidence="1">
    <name type="scientific">Clostridium butyricum</name>
    <dbReference type="NCBI Taxonomy" id="1492"/>
    <lineage>
        <taxon>Bacteria</taxon>
        <taxon>Bacillati</taxon>
        <taxon>Bacillota</taxon>
        <taxon>Clostridia</taxon>
        <taxon>Eubacteriales</taxon>
        <taxon>Clostridiaceae</taxon>
        <taxon>Clostridium</taxon>
    </lineage>
</organism>
<gene>
    <name evidence="1" type="ORF">CBLFYP62_01132</name>
</gene>